<feature type="region of interest" description="Disordered" evidence="1">
    <location>
        <begin position="145"/>
        <end position="164"/>
    </location>
</feature>
<protein>
    <recommendedName>
        <fullName evidence="4">F-box domain-containing protein</fullName>
    </recommendedName>
</protein>
<dbReference type="STRING" id="946122.A0A0C2WE37"/>
<gene>
    <name evidence="2" type="ORF">M378DRAFT_998515</name>
</gene>
<sequence length="631" mass="70406">MLVAIPQELIEHILVIAAKDGYPSTVSSLSQTCKHFYHFLGLRSDNRHLWRDLFLAVFDDPHQGELEAKFYWRKEFLNRMQAQRSFKRWTTSRATAKSKASDGKDGNGKENRSIKNTKDAHEQEKRLLQSLRTLLKALLVENPPMAPDLSSSSSSTSSASSSDSDDFDNMMLFGAPLSDTHLAYPLLIVLHALASQRRARGIPSPSLHTEEKWGTQLLDSIRSATSAWAEGVLENGYPNVLKERLLTFDAWIHRRPKFRRKPSPNDIVSTIPPSLFSPSTNADIVSDPNWELTETGRLFYKLVMMKGYLFDRPDGSAIRSNGISRRTLSEQKKAARVLARRRVYDMRYLTRERLFGPYLPVGKTLEYGLPVPEPEKTQDVLGTTSSNIGGVKCSATTAGDATNSDVTTDDSSYHASSSQSPASSSTSSSSDDEGEGELDVFHTDMLHLITAGVHPHYLIHHHLFHHPLSDNEDPEDDDAHGGATNGNANELAGGSGGHSQSLHGQPQTPETPTTPNRNNADGPRNVIGTGRVQSTKHFVRMGGAVGYWRNVGLDVRDWRKGNRKGNAEERPVKDKDKEEERLTGKGKAKARTKERGKEYEGWDWAGVEGEWRRVVCWMDYQDLLLHSAQRA</sequence>
<dbReference type="OrthoDB" id="3226064at2759"/>
<feature type="region of interest" description="Disordered" evidence="1">
    <location>
        <begin position="469"/>
        <end position="534"/>
    </location>
</feature>
<feature type="compositionally biased region" description="Basic and acidic residues" evidence="1">
    <location>
        <begin position="561"/>
        <end position="583"/>
    </location>
</feature>
<feature type="region of interest" description="Disordered" evidence="1">
    <location>
        <begin position="368"/>
        <end position="436"/>
    </location>
</feature>
<feature type="compositionally biased region" description="Low complexity" evidence="1">
    <location>
        <begin position="148"/>
        <end position="162"/>
    </location>
</feature>
<proteinExistence type="predicted"/>
<feature type="compositionally biased region" description="Polar residues" evidence="1">
    <location>
        <begin position="380"/>
        <end position="406"/>
    </location>
</feature>
<dbReference type="Proteomes" id="UP000054549">
    <property type="component" value="Unassembled WGS sequence"/>
</dbReference>
<feature type="region of interest" description="Disordered" evidence="1">
    <location>
        <begin position="561"/>
        <end position="599"/>
    </location>
</feature>
<evidence type="ECO:0000256" key="1">
    <source>
        <dbReference type="SAM" id="MobiDB-lite"/>
    </source>
</evidence>
<dbReference type="AlphaFoldDB" id="A0A0C2WE37"/>
<evidence type="ECO:0000313" key="2">
    <source>
        <dbReference type="EMBL" id="KIL59632.1"/>
    </source>
</evidence>
<reference evidence="2 3" key="1">
    <citation type="submission" date="2014-04" db="EMBL/GenBank/DDBJ databases">
        <title>Evolutionary Origins and Diversification of the Mycorrhizal Mutualists.</title>
        <authorList>
            <consortium name="DOE Joint Genome Institute"/>
            <consortium name="Mycorrhizal Genomics Consortium"/>
            <person name="Kohler A."/>
            <person name="Kuo A."/>
            <person name="Nagy L.G."/>
            <person name="Floudas D."/>
            <person name="Copeland A."/>
            <person name="Barry K.W."/>
            <person name="Cichocki N."/>
            <person name="Veneault-Fourrey C."/>
            <person name="LaButti K."/>
            <person name="Lindquist E.A."/>
            <person name="Lipzen A."/>
            <person name="Lundell T."/>
            <person name="Morin E."/>
            <person name="Murat C."/>
            <person name="Riley R."/>
            <person name="Ohm R."/>
            <person name="Sun H."/>
            <person name="Tunlid A."/>
            <person name="Henrissat B."/>
            <person name="Grigoriev I.V."/>
            <person name="Hibbett D.S."/>
            <person name="Martin F."/>
        </authorList>
    </citation>
    <scope>NUCLEOTIDE SEQUENCE [LARGE SCALE GENOMIC DNA]</scope>
    <source>
        <strain evidence="2 3">Koide BX008</strain>
    </source>
</reference>
<accession>A0A0C2WE37</accession>
<dbReference type="EMBL" id="KN818312">
    <property type="protein sequence ID" value="KIL59632.1"/>
    <property type="molecule type" value="Genomic_DNA"/>
</dbReference>
<evidence type="ECO:0000313" key="3">
    <source>
        <dbReference type="Proteomes" id="UP000054549"/>
    </source>
</evidence>
<dbReference type="HOGENOM" id="CLU_024646_0_0_1"/>
<evidence type="ECO:0008006" key="4">
    <source>
        <dbReference type="Google" id="ProtNLM"/>
    </source>
</evidence>
<feature type="compositionally biased region" description="Low complexity" evidence="1">
    <location>
        <begin position="498"/>
        <end position="515"/>
    </location>
</feature>
<dbReference type="InParanoid" id="A0A0C2WE37"/>
<feature type="region of interest" description="Disordered" evidence="1">
    <location>
        <begin position="88"/>
        <end position="122"/>
    </location>
</feature>
<name>A0A0C2WE37_AMAMK</name>
<feature type="compositionally biased region" description="Basic and acidic residues" evidence="1">
    <location>
        <begin position="99"/>
        <end position="122"/>
    </location>
</feature>
<organism evidence="2 3">
    <name type="scientific">Amanita muscaria (strain Koide BX008)</name>
    <dbReference type="NCBI Taxonomy" id="946122"/>
    <lineage>
        <taxon>Eukaryota</taxon>
        <taxon>Fungi</taxon>
        <taxon>Dikarya</taxon>
        <taxon>Basidiomycota</taxon>
        <taxon>Agaricomycotina</taxon>
        <taxon>Agaricomycetes</taxon>
        <taxon>Agaricomycetidae</taxon>
        <taxon>Agaricales</taxon>
        <taxon>Pluteineae</taxon>
        <taxon>Amanitaceae</taxon>
        <taxon>Amanita</taxon>
    </lineage>
</organism>
<keyword evidence="3" id="KW-1185">Reference proteome</keyword>
<feature type="compositionally biased region" description="Low complexity" evidence="1">
    <location>
        <begin position="409"/>
        <end position="429"/>
    </location>
</feature>